<evidence type="ECO:0000256" key="3">
    <source>
        <dbReference type="PIRSR" id="PIRSR037251-1"/>
    </source>
</evidence>
<comment type="similarity">
    <text evidence="1">Belongs to the 'GDXG' lipolytic enzyme family.</text>
</comment>
<dbReference type="KEGG" id="rno:298623"/>
<organism evidence="5">
    <name type="scientific">Rattus norvegicus</name>
    <name type="common">Rat</name>
    <dbReference type="NCBI Taxonomy" id="10116"/>
    <lineage>
        <taxon>Eukaryota</taxon>
        <taxon>Metazoa</taxon>
        <taxon>Chordata</taxon>
        <taxon>Craniata</taxon>
        <taxon>Vertebrata</taxon>
        <taxon>Euteleostomi</taxon>
        <taxon>Mammalia</taxon>
        <taxon>Eutheria</taxon>
        <taxon>Euarchontoglires</taxon>
        <taxon>Glires</taxon>
        <taxon>Rodentia</taxon>
        <taxon>Myomorpha</taxon>
        <taxon>Muroidea</taxon>
        <taxon>Muridae</taxon>
        <taxon>Murinae</taxon>
        <taxon>Rattus</taxon>
    </lineage>
</organism>
<dbReference type="InterPro" id="IPR017157">
    <property type="entry name" value="Arylacetamide_deacetylase"/>
</dbReference>
<dbReference type="Proteomes" id="UP000234681">
    <property type="component" value="Chromosome 5"/>
</dbReference>
<dbReference type="GO" id="GO:0052689">
    <property type="term" value="F:carboxylic ester hydrolase activity"/>
    <property type="evidence" value="ECO:0007669"/>
    <property type="project" value="InterPro"/>
</dbReference>
<dbReference type="OMA" id="YLETKHA"/>
<dbReference type="Pfam" id="PF07859">
    <property type="entry name" value="Abhydrolase_3"/>
    <property type="match status" value="2"/>
</dbReference>
<dbReference type="SUPFAM" id="SSF53474">
    <property type="entry name" value="alpha/beta-Hydrolases"/>
    <property type="match status" value="1"/>
</dbReference>
<dbReference type="InterPro" id="IPR050300">
    <property type="entry name" value="GDXG_lipolytic_enzyme"/>
</dbReference>
<sequence>MNMNSMLYLVGFLLATMCLLVLGVNVWVLIDDLRTIDVPPSVLHPVKLRILHYGFHLTTTWGNIFEKMKICSMSQFVCFVQDSLAPKENLGMFVKDLHFGTIPVRIFHPKAASSKPRRGIIFCHGGGALIGSLDSYHNLCAFLARETDSVLMSVGYRKLPYYHHPSLYYDCLNASIHFLNSLKVYGVDPSRVVICGDSIGGAVAAIVTQTLSSRTDIPKIRAQVLIYPVLQAFYFQSPSHLTNINIPFLTQEFFITCVCKYLAIDLSWKDTMLTGASISPSAWKKYEKWLSPENIPKRFKTEYRPPESPTPFNDAAYLETKHAMNVDISPLLADDKIITQLPEAFIVSLHWDIVRDDVLLYKKRLEDHGVPVTWHHVVDGFHGCMLLFDKKFFSFPCSVNIMHAVVSYIKGL</sequence>
<dbReference type="SMR" id="A6IU07"/>
<evidence type="ECO:0000313" key="5">
    <source>
        <dbReference type="EMBL" id="EDL81058.1"/>
    </source>
</evidence>
<dbReference type="AGR" id="RGD:1308878"/>
<dbReference type="PANTHER" id="PTHR48081:SF32">
    <property type="entry name" value="ALPHA_BETA HYDROLASE FOLD-3 DOMAIN-CONTAINING PROTEIN"/>
    <property type="match status" value="1"/>
</dbReference>
<dbReference type="EMBL" id="CH473968">
    <property type="protein sequence ID" value="EDL81058.1"/>
    <property type="molecule type" value="Genomic_DNA"/>
</dbReference>
<dbReference type="InterPro" id="IPR013094">
    <property type="entry name" value="AB_hydrolase_3"/>
</dbReference>
<dbReference type="GO" id="GO:0016020">
    <property type="term" value="C:membrane"/>
    <property type="evidence" value="ECO:0007669"/>
    <property type="project" value="InterPro"/>
</dbReference>
<dbReference type="PIRSF" id="PIRSF037251">
    <property type="entry name" value="Arylacetamide_deacetylase"/>
    <property type="match status" value="1"/>
</dbReference>
<reference evidence="5" key="2">
    <citation type="submission" date="2005-07" db="EMBL/GenBank/DDBJ databases">
        <authorList>
            <person name="Mural R.J."/>
            <person name="Li P.W."/>
            <person name="Adams M.D."/>
            <person name="Amanatides P.G."/>
            <person name="Baden-Tillson H."/>
            <person name="Barnstead M."/>
            <person name="Chin S.H."/>
            <person name="Dew I."/>
            <person name="Evans C.A."/>
            <person name="Ferriera S."/>
            <person name="Flanigan M."/>
            <person name="Fosler C."/>
            <person name="Glodek A."/>
            <person name="Gu Z."/>
            <person name="Holt R.A."/>
            <person name="Jennings D."/>
            <person name="Kraft C.L."/>
            <person name="Lu F."/>
            <person name="Nguyen T."/>
            <person name="Nusskern D.R."/>
            <person name="Pfannkoch C.M."/>
            <person name="Sitter C."/>
            <person name="Sutton G.G."/>
            <person name="Venter J.C."/>
            <person name="Wang Z."/>
            <person name="Woodage T."/>
            <person name="Zheng X.H."/>
            <person name="Zhong F."/>
        </authorList>
    </citation>
    <scope>NUCLEOTIDE SEQUENCE</scope>
    <source>
        <strain evidence="5">BN</strain>
    </source>
</reference>
<evidence type="ECO:0000259" key="4">
    <source>
        <dbReference type="Pfam" id="PF07859"/>
    </source>
</evidence>
<evidence type="ECO:0000313" key="6">
    <source>
        <dbReference type="RGD" id="1308878"/>
    </source>
</evidence>
<feature type="active site" evidence="3">
    <location>
        <position position="382"/>
    </location>
</feature>
<evidence type="ECO:0000256" key="1">
    <source>
        <dbReference type="ARBA" id="ARBA00010515"/>
    </source>
</evidence>
<gene>
    <name evidence="6" type="primary">Aadacl4fm1</name>
    <name evidence="6" type="synonym">RGD1308878</name>
    <name evidence="5" type="synonym">RGD1308878_predicted</name>
    <name evidence="5" type="ORF">rCG_30785</name>
</gene>
<dbReference type="OrthoDB" id="408631at2759"/>
<dbReference type="Gene3D" id="3.40.50.1820">
    <property type="entry name" value="alpha/beta hydrolase"/>
    <property type="match status" value="1"/>
</dbReference>
<dbReference type="CTD" id="381572"/>
<dbReference type="AlphaFoldDB" id="A6IU07"/>
<dbReference type="InterPro" id="IPR029058">
    <property type="entry name" value="AB_hydrolase_fold"/>
</dbReference>
<feature type="domain" description="Alpha/beta hydrolase fold-3" evidence="4">
    <location>
        <begin position="315"/>
        <end position="385"/>
    </location>
</feature>
<evidence type="ECO:0000256" key="2">
    <source>
        <dbReference type="ARBA" id="ARBA00022801"/>
    </source>
</evidence>
<name>A6IU07_RAT</name>
<dbReference type="RefSeq" id="NP_001127994.1">
    <property type="nucleotide sequence ID" value="NM_001134522.1"/>
</dbReference>
<dbReference type="PANTHER" id="PTHR48081">
    <property type="entry name" value="AB HYDROLASE SUPERFAMILY PROTEIN C4A8.06C"/>
    <property type="match status" value="1"/>
</dbReference>
<feature type="active site" evidence="3">
    <location>
        <position position="352"/>
    </location>
</feature>
<dbReference type="GeneID" id="298623"/>
<dbReference type="RGD" id="1308878">
    <property type="gene designation" value="Aadacl4fm1"/>
</dbReference>
<proteinExistence type="inferred from homology"/>
<accession>A6IU07</accession>
<reference evidence="5" key="1">
    <citation type="journal article" date="2005" name="Genome Res.">
        <title>Gene and alternative splicing annotation with AIR.</title>
        <authorList>
            <person name="Florea L."/>
            <person name="Di Francesco V."/>
            <person name="Miller J."/>
            <person name="Turner R."/>
            <person name="Yao A."/>
            <person name="Harris M."/>
            <person name="Walenz B."/>
            <person name="Mobarry C."/>
            <person name="Merkulov G.V."/>
            <person name="Charlab R."/>
            <person name="Dew I."/>
            <person name="Deng Z."/>
            <person name="Istrail S."/>
            <person name="Li P."/>
            <person name="Sutton G."/>
        </authorList>
    </citation>
    <scope>NUCLEOTIDE SEQUENCE</scope>
    <source>
        <strain evidence="5">BN</strain>
    </source>
</reference>
<feature type="active site" evidence="3">
    <location>
        <position position="198"/>
    </location>
</feature>
<protein>
    <submittedName>
        <fullName evidence="5">Similar to arylacetamide deacetylase (Predicted)</fullName>
    </submittedName>
</protein>
<keyword evidence="2" id="KW-0378">Hydrolase</keyword>
<feature type="domain" description="Alpha/beta hydrolase fold-3" evidence="4">
    <location>
        <begin position="120"/>
        <end position="270"/>
    </location>
</feature>